<keyword evidence="3" id="KW-1185">Reference proteome</keyword>
<dbReference type="InParanoid" id="A0A409YBL3"/>
<evidence type="ECO:0000313" key="3">
    <source>
        <dbReference type="Proteomes" id="UP000284706"/>
    </source>
</evidence>
<reference evidence="2 3" key="1">
    <citation type="journal article" date="2018" name="Evol. Lett.">
        <title>Horizontal gene cluster transfer increased hallucinogenic mushroom diversity.</title>
        <authorList>
            <person name="Reynolds H.T."/>
            <person name="Vijayakumar V."/>
            <person name="Gluck-Thaler E."/>
            <person name="Korotkin H.B."/>
            <person name="Matheny P.B."/>
            <person name="Slot J.C."/>
        </authorList>
    </citation>
    <scope>NUCLEOTIDE SEQUENCE [LARGE SCALE GENOMIC DNA]</scope>
    <source>
        <strain evidence="2 3">SRW20</strain>
    </source>
</reference>
<evidence type="ECO:0000256" key="1">
    <source>
        <dbReference type="SAM" id="MobiDB-lite"/>
    </source>
</evidence>
<name>A0A409YBL3_9AGAR</name>
<feature type="region of interest" description="Disordered" evidence="1">
    <location>
        <begin position="122"/>
        <end position="146"/>
    </location>
</feature>
<dbReference type="AlphaFoldDB" id="A0A409YBL3"/>
<dbReference type="EMBL" id="NHYE01001008">
    <property type="protein sequence ID" value="PPR00392.1"/>
    <property type="molecule type" value="Genomic_DNA"/>
</dbReference>
<sequence>MDAFGLCFYGVTGKRRNGINGLCVVDPALSTSLHHPSSSSFPLRHRPCPSLQRGWGTHGVGGPPDIIISWRWRRVCPPRATARRGRIVSLPFGNTTTHLPRVEERVGGGLFWLHNPAQVRRPRRRHLPASSSLGKTSRRCGENNHL</sequence>
<protein>
    <submittedName>
        <fullName evidence="2">Uncharacterized protein</fullName>
    </submittedName>
</protein>
<proteinExistence type="predicted"/>
<dbReference type="Proteomes" id="UP000284706">
    <property type="component" value="Unassembled WGS sequence"/>
</dbReference>
<evidence type="ECO:0000313" key="2">
    <source>
        <dbReference type="EMBL" id="PPR00392.1"/>
    </source>
</evidence>
<comment type="caution">
    <text evidence="2">The sequence shown here is derived from an EMBL/GenBank/DDBJ whole genome shotgun (WGS) entry which is preliminary data.</text>
</comment>
<organism evidence="2 3">
    <name type="scientific">Gymnopilus dilepis</name>
    <dbReference type="NCBI Taxonomy" id="231916"/>
    <lineage>
        <taxon>Eukaryota</taxon>
        <taxon>Fungi</taxon>
        <taxon>Dikarya</taxon>
        <taxon>Basidiomycota</taxon>
        <taxon>Agaricomycotina</taxon>
        <taxon>Agaricomycetes</taxon>
        <taxon>Agaricomycetidae</taxon>
        <taxon>Agaricales</taxon>
        <taxon>Agaricineae</taxon>
        <taxon>Hymenogastraceae</taxon>
        <taxon>Gymnopilus</taxon>
    </lineage>
</organism>
<accession>A0A409YBL3</accession>
<gene>
    <name evidence="2" type="ORF">CVT26_009673</name>
</gene>